<dbReference type="PRINTS" id="PR00704">
    <property type="entry name" value="CALPAIN"/>
</dbReference>
<dbReference type="PROSITE" id="PS00139">
    <property type="entry name" value="THIOL_PROTEASE_CYS"/>
    <property type="match status" value="1"/>
</dbReference>
<protein>
    <recommendedName>
        <fullName evidence="14">Calpain catalytic domain-containing protein</fullName>
    </recommendedName>
</protein>
<keyword evidence="3" id="KW-0479">Metal-binding</keyword>
<dbReference type="SMART" id="SM00054">
    <property type="entry name" value="EFh"/>
    <property type="match status" value="2"/>
</dbReference>
<dbReference type="PANTHER" id="PTHR10183">
    <property type="entry name" value="CALPAIN"/>
    <property type="match status" value="1"/>
</dbReference>
<dbReference type="FunFam" id="3.90.70.10:FF:000001">
    <property type="entry name" value="Calpain-1 catalytic subunit"/>
    <property type="match status" value="1"/>
</dbReference>
<gene>
    <name evidence="12" type="ORF">BOX15_Mlig026089g2</name>
</gene>
<dbReference type="EMBL" id="NIVC01001582">
    <property type="protein sequence ID" value="PAA66175.1"/>
    <property type="molecule type" value="Genomic_DNA"/>
</dbReference>
<dbReference type="CDD" id="cd00044">
    <property type="entry name" value="CysPc"/>
    <property type="match status" value="1"/>
</dbReference>
<dbReference type="InterPro" id="IPR018247">
    <property type="entry name" value="EF_Hand_1_Ca_BS"/>
</dbReference>
<keyword evidence="13" id="KW-1185">Reference proteome</keyword>
<dbReference type="InterPro" id="IPR000169">
    <property type="entry name" value="Pept_cys_AS"/>
</dbReference>
<feature type="active site" evidence="8 9">
    <location>
        <position position="323"/>
    </location>
</feature>
<dbReference type="GO" id="GO:0005737">
    <property type="term" value="C:cytoplasm"/>
    <property type="evidence" value="ECO:0007669"/>
    <property type="project" value="TreeGrafter"/>
</dbReference>
<feature type="active site" evidence="8 9">
    <location>
        <position position="298"/>
    </location>
</feature>
<dbReference type="STRING" id="282301.A0A267EXE0"/>
<proteinExistence type="inferred from homology"/>
<sequence>MESAEWQPPSVHPYEPSKLFAPGKVDRSAGLSRCCSLSQHSPAMAFFEGSNRLAVKVSEELRRSQQSLLAQQDELRSKGELFEDLEFPADDSVLPDDLYEALPPGSEIVWKRPPEFCDTAKFVSDGTSRFDVRQGAIGDCWLLAAVASLSMYQDLFDQVVPTDQEFFDKKYCGMFKFRFWMFGEWKDIWIDDRLPTYANQLIFMHSADSDEFWSALLEKAYAKTMGSYRALVGGSSSEAMEDFTGGITEFFDLVNGPSAELFETMHKATKRCSLMGCGINADANQIEARLENGLIMGHAYSITAVEKVKLLSGDEECLVRIRNPWGNEEEWKGSWGDDSSEWDQLSAEEKQRIGLSNADDGEFWMSFDDFAQNFHKVEICHLGPDSLGQDSTAGKTRWEAITHHGSWVRNVNAGGCRKYLDSFWLNPQFQVKIVDPDEGDDEDLGSVIIGLMQKNMRKQGAANHFIGYILYQVGESDPPGPKEMNFFKYKASAARSPTFGDTREITGRHKLAPGTYIIVPSTFDPNMEAEFLLRIYSEQPNESDEMDDTVNVPEVEELGTVGGGTDSEKNVEPTEREKLMEAAACKAFSILMGDRPGFVVDDLMEILNMAFTKSGPSGFTGFSKEACRSLLAFVDVDQSGYLQFDEFKALWKCLRLWSVVFKAFDADSSGDFNSFELRAALGCMGYRVPNKIYQSLVMRYAGKSGSIKFDDFVILCVRMRTILESFRAQNSDGKAQTSFSLDELLQLALYS</sequence>
<dbReference type="SMART" id="SM00720">
    <property type="entry name" value="calpain_III"/>
    <property type="match status" value="1"/>
</dbReference>
<dbReference type="InterPro" id="IPR033883">
    <property type="entry name" value="C2_III"/>
</dbReference>
<dbReference type="PROSITE" id="PS00018">
    <property type="entry name" value="EF_HAND_1"/>
    <property type="match status" value="1"/>
</dbReference>
<evidence type="ECO:0000313" key="13">
    <source>
        <dbReference type="Proteomes" id="UP000215902"/>
    </source>
</evidence>
<accession>A0A267EXE0</accession>
<reference evidence="12 13" key="1">
    <citation type="submission" date="2017-06" db="EMBL/GenBank/DDBJ databases">
        <title>A platform for efficient transgenesis in Macrostomum lignano, a flatworm model organism for stem cell research.</title>
        <authorList>
            <person name="Berezikov E."/>
        </authorList>
    </citation>
    <scope>NUCLEOTIDE SEQUENCE [LARGE SCALE GENOMIC DNA]</scope>
    <source>
        <strain evidence="12">DV1</strain>
        <tissue evidence="12">Whole organism</tissue>
    </source>
</reference>
<dbReference type="CDD" id="cd00214">
    <property type="entry name" value="Calpain_III"/>
    <property type="match status" value="1"/>
</dbReference>
<dbReference type="InterPro" id="IPR022683">
    <property type="entry name" value="Calpain_III"/>
</dbReference>
<dbReference type="InterPro" id="IPR011992">
    <property type="entry name" value="EF-hand-dom_pair"/>
</dbReference>
<dbReference type="InterPro" id="IPR001300">
    <property type="entry name" value="Peptidase_C2_calpain_cat"/>
</dbReference>
<dbReference type="OrthoDB" id="424753at2759"/>
<feature type="domain" description="Calpain catalytic" evidence="10">
    <location>
        <begin position="81"/>
        <end position="383"/>
    </location>
</feature>
<dbReference type="Pfam" id="PF00648">
    <property type="entry name" value="Peptidase_C2"/>
    <property type="match status" value="1"/>
</dbReference>
<dbReference type="FunFam" id="2.60.120.380:FF:000001">
    <property type="entry name" value="Calpain-1 catalytic subunit"/>
    <property type="match status" value="1"/>
</dbReference>
<evidence type="ECO:0000256" key="3">
    <source>
        <dbReference type="ARBA" id="ARBA00022723"/>
    </source>
</evidence>
<dbReference type="InterPro" id="IPR038765">
    <property type="entry name" value="Papain-like_cys_pep_sf"/>
</dbReference>
<evidence type="ECO:0000313" key="12">
    <source>
        <dbReference type="EMBL" id="PAA66175.1"/>
    </source>
</evidence>
<comment type="similarity">
    <text evidence="1">Belongs to the peptidase C2 family.</text>
</comment>
<dbReference type="Gene3D" id="2.60.120.380">
    <property type="match status" value="1"/>
</dbReference>
<dbReference type="SMART" id="SM00230">
    <property type="entry name" value="CysPc"/>
    <property type="match status" value="1"/>
</dbReference>
<dbReference type="GO" id="GO:0006508">
    <property type="term" value="P:proteolysis"/>
    <property type="evidence" value="ECO:0007669"/>
    <property type="project" value="UniProtKB-KW"/>
</dbReference>
<dbReference type="PANTHER" id="PTHR10183:SF433">
    <property type="entry name" value="CALPAIN-A-RELATED"/>
    <property type="match status" value="1"/>
</dbReference>
<dbReference type="InterPro" id="IPR022682">
    <property type="entry name" value="Calpain_domain_III"/>
</dbReference>
<keyword evidence="5 9" id="KW-0378">Hydrolase</keyword>
<dbReference type="Gene3D" id="1.10.238.10">
    <property type="entry name" value="EF-hand"/>
    <property type="match status" value="1"/>
</dbReference>
<dbReference type="InterPro" id="IPR036213">
    <property type="entry name" value="Calpain_III_sf"/>
</dbReference>
<dbReference type="AlphaFoldDB" id="A0A267EXE0"/>
<name>A0A267EXE0_9PLAT</name>
<evidence type="ECO:0000259" key="10">
    <source>
        <dbReference type="PROSITE" id="PS50203"/>
    </source>
</evidence>
<dbReference type="Proteomes" id="UP000215902">
    <property type="component" value="Unassembled WGS sequence"/>
</dbReference>
<evidence type="ECO:0000256" key="9">
    <source>
        <dbReference type="PROSITE-ProRule" id="PRU00239"/>
    </source>
</evidence>
<evidence type="ECO:0000256" key="2">
    <source>
        <dbReference type="ARBA" id="ARBA00022670"/>
    </source>
</evidence>
<dbReference type="PROSITE" id="PS50203">
    <property type="entry name" value="CALPAIN_CAT"/>
    <property type="match status" value="1"/>
</dbReference>
<organism evidence="12 13">
    <name type="scientific">Macrostomum lignano</name>
    <dbReference type="NCBI Taxonomy" id="282301"/>
    <lineage>
        <taxon>Eukaryota</taxon>
        <taxon>Metazoa</taxon>
        <taxon>Spiralia</taxon>
        <taxon>Lophotrochozoa</taxon>
        <taxon>Platyhelminthes</taxon>
        <taxon>Rhabditophora</taxon>
        <taxon>Macrostomorpha</taxon>
        <taxon>Macrostomida</taxon>
        <taxon>Macrostomidae</taxon>
        <taxon>Macrostomum</taxon>
    </lineage>
</organism>
<dbReference type="Pfam" id="PF01067">
    <property type="entry name" value="Calpain_III"/>
    <property type="match status" value="1"/>
</dbReference>
<evidence type="ECO:0000256" key="8">
    <source>
        <dbReference type="PIRSR" id="PIRSR622684-1"/>
    </source>
</evidence>
<keyword evidence="4" id="KW-0677">Repeat</keyword>
<dbReference type="SUPFAM" id="SSF49758">
    <property type="entry name" value="Calpain large subunit, middle domain (domain III)"/>
    <property type="match status" value="1"/>
</dbReference>
<feature type="domain" description="EF-hand" evidence="11">
    <location>
        <begin position="622"/>
        <end position="657"/>
    </location>
</feature>
<dbReference type="InterPro" id="IPR002048">
    <property type="entry name" value="EF_hand_dom"/>
</dbReference>
<evidence type="ECO:0008006" key="14">
    <source>
        <dbReference type="Google" id="ProtNLM"/>
    </source>
</evidence>
<keyword evidence="6 9" id="KW-0788">Thiol protease</keyword>
<evidence type="ECO:0000256" key="5">
    <source>
        <dbReference type="ARBA" id="ARBA00022801"/>
    </source>
</evidence>
<dbReference type="InterPro" id="IPR022684">
    <property type="entry name" value="Calpain_cysteine_protease"/>
</dbReference>
<evidence type="ECO:0000256" key="1">
    <source>
        <dbReference type="ARBA" id="ARBA00007623"/>
    </source>
</evidence>
<evidence type="ECO:0000256" key="6">
    <source>
        <dbReference type="ARBA" id="ARBA00022807"/>
    </source>
</evidence>
<dbReference type="GO" id="GO:0004198">
    <property type="term" value="F:calcium-dependent cysteine-type endopeptidase activity"/>
    <property type="evidence" value="ECO:0007669"/>
    <property type="project" value="InterPro"/>
</dbReference>
<dbReference type="PROSITE" id="PS50222">
    <property type="entry name" value="EF_HAND_2"/>
    <property type="match status" value="1"/>
</dbReference>
<feature type="active site" evidence="8 9">
    <location>
        <position position="140"/>
    </location>
</feature>
<keyword evidence="2 9" id="KW-0645">Protease</keyword>
<dbReference type="SUPFAM" id="SSF47473">
    <property type="entry name" value="EF-hand"/>
    <property type="match status" value="1"/>
</dbReference>
<evidence type="ECO:0000256" key="7">
    <source>
        <dbReference type="ARBA" id="ARBA00022837"/>
    </source>
</evidence>
<evidence type="ECO:0000259" key="11">
    <source>
        <dbReference type="PROSITE" id="PS50222"/>
    </source>
</evidence>
<comment type="caution">
    <text evidence="12">The sequence shown here is derived from an EMBL/GenBank/DDBJ whole genome shotgun (WGS) entry which is preliminary data.</text>
</comment>
<keyword evidence="7" id="KW-0106">Calcium</keyword>
<dbReference type="GO" id="GO:0005509">
    <property type="term" value="F:calcium ion binding"/>
    <property type="evidence" value="ECO:0007669"/>
    <property type="project" value="InterPro"/>
</dbReference>
<dbReference type="SUPFAM" id="SSF54001">
    <property type="entry name" value="Cysteine proteinases"/>
    <property type="match status" value="1"/>
</dbReference>
<dbReference type="Gene3D" id="3.90.70.10">
    <property type="entry name" value="Cysteine proteinases"/>
    <property type="match status" value="1"/>
</dbReference>
<evidence type="ECO:0000256" key="4">
    <source>
        <dbReference type="ARBA" id="ARBA00022737"/>
    </source>
</evidence>